<comment type="caution">
    <text evidence="1">The sequence shown here is derived from an EMBL/GenBank/DDBJ whole genome shotgun (WGS) entry which is preliminary data.</text>
</comment>
<proteinExistence type="predicted"/>
<reference evidence="2" key="1">
    <citation type="journal article" date="2015" name="BMC Genomics">
        <title>Draft genome of a commonly misdiagnosed multidrug resistant pathogen Candida auris.</title>
        <authorList>
            <person name="Chatterjee S."/>
            <person name="Alampalli S.V."/>
            <person name="Nageshan R.K."/>
            <person name="Chettiar S.T."/>
            <person name="Joshi S."/>
            <person name="Tatu U.S."/>
        </authorList>
    </citation>
    <scope>NUCLEOTIDE SEQUENCE [LARGE SCALE GENOMIC DNA]</scope>
    <source>
        <strain evidence="2">6684</strain>
    </source>
</reference>
<evidence type="ECO:0000313" key="2">
    <source>
        <dbReference type="Proteomes" id="UP000037122"/>
    </source>
</evidence>
<name>A0A0L0P4Z3_CANAR</name>
<dbReference type="EMBL" id="LGST01000011">
    <property type="protein sequence ID" value="KNE01438.1"/>
    <property type="molecule type" value="Genomic_DNA"/>
</dbReference>
<accession>A0A0L0P4Z3</accession>
<protein>
    <submittedName>
        <fullName evidence="1">Uncharacterized protein</fullName>
    </submittedName>
</protein>
<sequence>MAAKSESGEECLEEIIGKALSEEGVGEKVNTEKQKNSANVDSSALCWKGADAY</sequence>
<evidence type="ECO:0000313" key="1">
    <source>
        <dbReference type="EMBL" id="KNE01438.1"/>
    </source>
</evidence>
<organism evidence="1 2">
    <name type="scientific">Candidozyma auris</name>
    <name type="common">Yeast</name>
    <name type="synonym">Candida auris</name>
    <dbReference type="NCBI Taxonomy" id="498019"/>
    <lineage>
        <taxon>Eukaryota</taxon>
        <taxon>Fungi</taxon>
        <taxon>Dikarya</taxon>
        <taxon>Ascomycota</taxon>
        <taxon>Saccharomycotina</taxon>
        <taxon>Pichiomycetes</taxon>
        <taxon>Metschnikowiaceae</taxon>
        <taxon>Candidozyma</taxon>
    </lineage>
</organism>
<dbReference type="AlphaFoldDB" id="A0A0L0P4Z3"/>
<gene>
    <name evidence="1" type="ORF">QG37_01514</name>
</gene>
<dbReference type="Proteomes" id="UP000037122">
    <property type="component" value="Unassembled WGS sequence"/>
</dbReference>